<dbReference type="Proteomes" id="UP000698800">
    <property type="component" value="Unassembled WGS sequence"/>
</dbReference>
<gene>
    <name evidence="2" type="ORF">FGG08_000081</name>
</gene>
<evidence type="ECO:0000313" key="2">
    <source>
        <dbReference type="EMBL" id="KAH0547824.1"/>
    </source>
</evidence>
<proteinExistence type="predicted"/>
<evidence type="ECO:0000313" key="3">
    <source>
        <dbReference type="Proteomes" id="UP000698800"/>
    </source>
</evidence>
<dbReference type="EMBL" id="JAGHQL010000001">
    <property type="protein sequence ID" value="KAH0547824.1"/>
    <property type="molecule type" value="Genomic_DNA"/>
</dbReference>
<sequence length="394" mass="45217">MGGLTFRTPGRDGEPPLDTPRMSPEVYIKLREKYLDLLSTRFYQLAICPIESPEKKSYGDIDILVEGPRYPFEVQDLAGALEAQRYSHETAGPTTNFAIPDTEREGEEDVVVYRQLDVHVCRPGTLDWEVFTKSHGDMWNILGSMGRFYGVTVNDRGCHLRIPEIEPVDRKHSLLHLTSDPAEALALFGLDVDSYQRGFQTVDEMFDYISSTRFFRHGAFENTEEKRRDRQRMSQRPVFRRWVTEYLPKHTDMPIRNPELTRDDILEESLDKFQKRPEYDAKLAEWKAKAAEGNLWKRIAAAIPLEGDKLNLVIRGLRRKFNGAAVLDGEGDEAAEPGPDLQFRLPGGELDEDRLVEWVKENWEHVKIEERQRVKKGKAERKAAREAGGVASEA</sequence>
<comment type="caution">
    <text evidence="2">The sequence shown here is derived from an EMBL/GenBank/DDBJ whole genome shotgun (WGS) entry which is preliminary data.</text>
</comment>
<dbReference type="OrthoDB" id="4708870at2759"/>
<evidence type="ECO:0000256" key="1">
    <source>
        <dbReference type="SAM" id="MobiDB-lite"/>
    </source>
</evidence>
<dbReference type="AlphaFoldDB" id="A0A9P8IE02"/>
<feature type="region of interest" description="Disordered" evidence="1">
    <location>
        <begin position="375"/>
        <end position="394"/>
    </location>
</feature>
<accession>A0A9P8IE02</accession>
<name>A0A9P8IE02_9PEZI</name>
<protein>
    <submittedName>
        <fullName evidence="2">Uncharacterized protein</fullName>
    </submittedName>
</protein>
<feature type="region of interest" description="Disordered" evidence="1">
    <location>
        <begin position="1"/>
        <end position="20"/>
    </location>
</feature>
<organism evidence="2 3">
    <name type="scientific">Glutinoglossum americanum</name>
    <dbReference type="NCBI Taxonomy" id="1670608"/>
    <lineage>
        <taxon>Eukaryota</taxon>
        <taxon>Fungi</taxon>
        <taxon>Dikarya</taxon>
        <taxon>Ascomycota</taxon>
        <taxon>Pezizomycotina</taxon>
        <taxon>Geoglossomycetes</taxon>
        <taxon>Geoglossales</taxon>
        <taxon>Geoglossaceae</taxon>
        <taxon>Glutinoglossum</taxon>
    </lineage>
</organism>
<keyword evidence="3" id="KW-1185">Reference proteome</keyword>
<reference evidence="2" key="1">
    <citation type="submission" date="2021-03" db="EMBL/GenBank/DDBJ databases">
        <title>Comparative genomics and phylogenomic investigation of the class Geoglossomycetes provide insights into ecological specialization and systematics.</title>
        <authorList>
            <person name="Melie T."/>
            <person name="Pirro S."/>
            <person name="Miller A.N."/>
            <person name="Quandt A."/>
        </authorList>
    </citation>
    <scope>NUCLEOTIDE SEQUENCE</scope>
    <source>
        <strain evidence="2">GBOQ0MN5Z8</strain>
    </source>
</reference>